<dbReference type="AlphaFoldDB" id="A0AAV4CHD0"/>
<gene>
    <name evidence="1" type="ORF">PoB_005879500</name>
</gene>
<evidence type="ECO:0000313" key="2">
    <source>
        <dbReference type="Proteomes" id="UP000735302"/>
    </source>
</evidence>
<accession>A0AAV4CHD0</accession>
<reference evidence="1 2" key="1">
    <citation type="journal article" date="2021" name="Elife">
        <title>Chloroplast acquisition without the gene transfer in kleptoplastic sea slugs, Plakobranchus ocellatus.</title>
        <authorList>
            <person name="Maeda T."/>
            <person name="Takahashi S."/>
            <person name="Yoshida T."/>
            <person name="Shimamura S."/>
            <person name="Takaki Y."/>
            <person name="Nagai Y."/>
            <person name="Toyoda A."/>
            <person name="Suzuki Y."/>
            <person name="Arimoto A."/>
            <person name="Ishii H."/>
            <person name="Satoh N."/>
            <person name="Nishiyama T."/>
            <person name="Hasebe M."/>
            <person name="Maruyama T."/>
            <person name="Minagawa J."/>
            <person name="Obokata J."/>
            <person name="Shigenobu S."/>
        </authorList>
    </citation>
    <scope>NUCLEOTIDE SEQUENCE [LARGE SCALE GENOMIC DNA]</scope>
</reference>
<sequence>MSKGNAVSGQESRHVDMQRRFYSELSQVDLIDFQSHPDGEYKFIMAYQDHLTKFVFLRALKTKLAEEEAIQAR</sequence>
<name>A0AAV4CHD0_9GAST</name>
<dbReference type="Proteomes" id="UP000735302">
    <property type="component" value="Unassembled WGS sequence"/>
</dbReference>
<comment type="caution">
    <text evidence="1">The sequence shown here is derived from an EMBL/GenBank/DDBJ whole genome shotgun (WGS) entry which is preliminary data.</text>
</comment>
<keyword evidence="2" id="KW-1185">Reference proteome</keyword>
<proteinExistence type="predicted"/>
<organism evidence="1 2">
    <name type="scientific">Plakobranchus ocellatus</name>
    <dbReference type="NCBI Taxonomy" id="259542"/>
    <lineage>
        <taxon>Eukaryota</taxon>
        <taxon>Metazoa</taxon>
        <taxon>Spiralia</taxon>
        <taxon>Lophotrochozoa</taxon>
        <taxon>Mollusca</taxon>
        <taxon>Gastropoda</taxon>
        <taxon>Heterobranchia</taxon>
        <taxon>Euthyneura</taxon>
        <taxon>Panpulmonata</taxon>
        <taxon>Sacoglossa</taxon>
        <taxon>Placobranchoidea</taxon>
        <taxon>Plakobranchidae</taxon>
        <taxon>Plakobranchus</taxon>
    </lineage>
</organism>
<evidence type="ECO:0000313" key="1">
    <source>
        <dbReference type="EMBL" id="GFO32290.1"/>
    </source>
</evidence>
<protein>
    <submittedName>
        <fullName evidence="1">Integrase core domain protein</fullName>
    </submittedName>
</protein>
<dbReference type="EMBL" id="BLXT01006579">
    <property type="protein sequence ID" value="GFO32290.1"/>
    <property type="molecule type" value="Genomic_DNA"/>
</dbReference>